<protein>
    <submittedName>
        <fullName evidence="1">Uncharacterized protein</fullName>
    </submittedName>
</protein>
<dbReference type="Proteomes" id="UP001444071">
    <property type="component" value="Unassembled WGS sequence"/>
</dbReference>
<feature type="non-terminal residue" evidence="1">
    <location>
        <position position="1"/>
    </location>
</feature>
<comment type="caution">
    <text evidence="1">The sequence shown here is derived from an EMBL/GenBank/DDBJ whole genome shotgun (WGS) entry which is preliminary data.</text>
</comment>
<keyword evidence="2" id="KW-1185">Reference proteome</keyword>
<reference evidence="1 2" key="1">
    <citation type="submission" date="2021-06" db="EMBL/GenBank/DDBJ databases">
        <authorList>
            <person name="Palmer J.M."/>
        </authorList>
    </citation>
    <scope>NUCLEOTIDE SEQUENCE [LARGE SCALE GENOMIC DNA]</scope>
    <source>
        <strain evidence="1 2">XR_2019</strain>
        <tissue evidence="1">Muscle</tissue>
    </source>
</reference>
<accession>A0ABV0VTQ2</accession>
<sequence length="116" mass="13175">LPAVFRTALTIIELLEPRLMELNDEGTMLPLLLRVPVDVAQYTVLVSELWKTDVQDWEIKCMNSLVLDESHHEPKAGYSRQLHCFTQSFSLYGRGEDMQQRLPGPGFEPATGCVKD</sequence>
<gene>
    <name evidence="1" type="ORF">XENORESO_019603</name>
</gene>
<dbReference type="EMBL" id="JAHRIM010010745">
    <property type="protein sequence ID" value="MEQ2260540.1"/>
    <property type="molecule type" value="Genomic_DNA"/>
</dbReference>
<evidence type="ECO:0000313" key="1">
    <source>
        <dbReference type="EMBL" id="MEQ2260540.1"/>
    </source>
</evidence>
<evidence type="ECO:0000313" key="2">
    <source>
        <dbReference type="Proteomes" id="UP001444071"/>
    </source>
</evidence>
<proteinExistence type="predicted"/>
<organism evidence="1 2">
    <name type="scientific">Xenotaenia resolanae</name>
    <dbReference type="NCBI Taxonomy" id="208358"/>
    <lineage>
        <taxon>Eukaryota</taxon>
        <taxon>Metazoa</taxon>
        <taxon>Chordata</taxon>
        <taxon>Craniata</taxon>
        <taxon>Vertebrata</taxon>
        <taxon>Euteleostomi</taxon>
        <taxon>Actinopterygii</taxon>
        <taxon>Neopterygii</taxon>
        <taxon>Teleostei</taxon>
        <taxon>Neoteleostei</taxon>
        <taxon>Acanthomorphata</taxon>
        <taxon>Ovalentaria</taxon>
        <taxon>Atherinomorphae</taxon>
        <taxon>Cyprinodontiformes</taxon>
        <taxon>Goodeidae</taxon>
        <taxon>Xenotaenia</taxon>
    </lineage>
</organism>
<name>A0ABV0VTQ2_9TELE</name>